<proteinExistence type="predicted"/>
<organism evidence="1 2">
    <name type="scientific">Eumeta variegata</name>
    <name type="common">Bagworm moth</name>
    <name type="synonym">Eumeta japonica</name>
    <dbReference type="NCBI Taxonomy" id="151549"/>
    <lineage>
        <taxon>Eukaryota</taxon>
        <taxon>Metazoa</taxon>
        <taxon>Ecdysozoa</taxon>
        <taxon>Arthropoda</taxon>
        <taxon>Hexapoda</taxon>
        <taxon>Insecta</taxon>
        <taxon>Pterygota</taxon>
        <taxon>Neoptera</taxon>
        <taxon>Endopterygota</taxon>
        <taxon>Lepidoptera</taxon>
        <taxon>Glossata</taxon>
        <taxon>Ditrysia</taxon>
        <taxon>Tineoidea</taxon>
        <taxon>Psychidae</taxon>
        <taxon>Oiketicinae</taxon>
        <taxon>Eumeta</taxon>
    </lineage>
</organism>
<dbReference type="EMBL" id="BGZK01000109">
    <property type="protein sequence ID" value="GBP19473.1"/>
    <property type="molecule type" value="Genomic_DNA"/>
</dbReference>
<reference evidence="1 2" key="1">
    <citation type="journal article" date="2019" name="Commun. Biol.">
        <title>The bagworm genome reveals a unique fibroin gene that provides high tensile strength.</title>
        <authorList>
            <person name="Kono N."/>
            <person name="Nakamura H."/>
            <person name="Ohtoshi R."/>
            <person name="Tomita M."/>
            <person name="Numata K."/>
            <person name="Arakawa K."/>
        </authorList>
    </citation>
    <scope>NUCLEOTIDE SEQUENCE [LARGE SCALE GENOMIC DNA]</scope>
</reference>
<gene>
    <name evidence="1" type="ORF">EVAR_102018_1</name>
</gene>
<keyword evidence="2" id="KW-1185">Reference proteome</keyword>
<evidence type="ECO:0000313" key="2">
    <source>
        <dbReference type="Proteomes" id="UP000299102"/>
    </source>
</evidence>
<dbReference type="AlphaFoldDB" id="A0A4C1TZG6"/>
<dbReference type="Proteomes" id="UP000299102">
    <property type="component" value="Unassembled WGS sequence"/>
</dbReference>
<sequence length="119" mass="12704">MSFIRRAGTPSCVRTFEALAVTVSVVAADACAEAGQAAFGDHCYLFAGRPRVSWPTANQVSAAAAFFMRNRPNVRGRAAASAPAAGRSWLRERYRPRGAGAGRAPPSPPELIRKFLTLL</sequence>
<protein>
    <submittedName>
        <fullName evidence="1">Uncharacterized protein</fullName>
    </submittedName>
</protein>
<name>A0A4C1TZG6_EUMVA</name>
<accession>A0A4C1TZG6</accession>
<comment type="caution">
    <text evidence="1">The sequence shown here is derived from an EMBL/GenBank/DDBJ whole genome shotgun (WGS) entry which is preliminary data.</text>
</comment>
<evidence type="ECO:0000313" key="1">
    <source>
        <dbReference type="EMBL" id="GBP19473.1"/>
    </source>
</evidence>